<sequence>MSRYWMARYKSILFAVAGIRTFFSKEVHGRLHLILALIAISLSFLCGLNALEWLFILLSLTLVIVTEMFNTCIERIMDYLNKNYDPRIKVIKDVAAGAVLVAAIFAIVVSAVILLPKLFDLVF</sequence>
<dbReference type="GO" id="GO:0005886">
    <property type="term" value="C:plasma membrane"/>
    <property type="evidence" value="ECO:0007669"/>
    <property type="project" value="UniProtKB-SubCell"/>
</dbReference>
<feature type="binding site" evidence="18">
    <location>
        <position position="74"/>
    </location>
    <ligand>
        <name>a divalent metal cation</name>
        <dbReference type="ChEBI" id="CHEBI:60240"/>
    </ligand>
</feature>
<keyword evidence="21" id="KW-1185">Reference proteome</keyword>
<feature type="transmembrane region" description="Helical" evidence="19">
    <location>
        <begin position="31"/>
        <end position="50"/>
    </location>
</feature>
<feature type="binding site" evidence="17">
    <location>
        <position position="74"/>
    </location>
    <ligand>
        <name>ATP</name>
        <dbReference type="ChEBI" id="CHEBI:30616"/>
    </ligand>
</feature>
<keyword evidence="11" id="KW-0443">Lipid metabolism</keyword>
<evidence type="ECO:0000256" key="16">
    <source>
        <dbReference type="PIRSR" id="PIRSR600829-2"/>
    </source>
</evidence>
<feature type="active site" description="Proton acceptor" evidence="15">
    <location>
        <position position="67"/>
    </location>
</feature>
<feature type="binding site" evidence="17">
    <location>
        <begin position="92"/>
        <end position="93"/>
    </location>
    <ligand>
        <name>ATP</name>
        <dbReference type="ChEBI" id="CHEBI:30616"/>
    </ligand>
</feature>
<keyword evidence="8 20" id="KW-0418">Kinase</keyword>
<dbReference type="GO" id="GO:0046872">
    <property type="term" value="F:metal ion binding"/>
    <property type="evidence" value="ECO:0007669"/>
    <property type="project" value="UniProtKB-KW"/>
</dbReference>
<evidence type="ECO:0000256" key="6">
    <source>
        <dbReference type="ARBA" id="ARBA00022692"/>
    </source>
</evidence>
<proteinExistence type="inferred from homology"/>
<evidence type="ECO:0000256" key="4">
    <source>
        <dbReference type="ARBA" id="ARBA00022516"/>
    </source>
</evidence>
<dbReference type="AlphaFoldDB" id="A0A2T0TYU1"/>
<keyword evidence="7 17" id="KW-0547">Nucleotide-binding</keyword>
<evidence type="ECO:0000256" key="11">
    <source>
        <dbReference type="ARBA" id="ARBA00023098"/>
    </source>
</evidence>
<keyword evidence="18" id="KW-0479">Metal-binding</keyword>
<dbReference type="Proteomes" id="UP000238034">
    <property type="component" value="Unassembled WGS sequence"/>
</dbReference>
<dbReference type="EMBL" id="PVTH01000008">
    <property type="protein sequence ID" value="PRY50813.1"/>
    <property type="molecule type" value="Genomic_DNA"/>
</dbReference>
<keyword evidence="3" id="KW-1003">Cell membrane</keyword>
<feature type="binding site" evidence="16">
    <location>
        <position position="67"/>
    </location>
    <ligand>
        <name>substrate</name>
    </ligand>
</feature>
<organism evidence="20 21">
    <name type="scientific">Arcticibacter pallidicorallinus</name>
    <dbReference type="NCBI Taxonomy" id="1259464"/>
    <lineage>
        <taxon>Bacteria</taxon>
        <taxon>Pseudomonadati</taxon>
        <taxon>Bacteroidota</taxon>
        <taxon>Sphingobacteriia</taxon>
        <taxon>Sphingobacteriales</taxon>
        <taxon>Sphingobacteriaceae</taxon>
        <taxon>Arcticibacter</taxon>
    </lineage>
</organism>
<keyword evidence="9 17" id="KW-0067">ATP-binding</keyword>
<feature type="transmembrane region" description="Helical" evidence="19">
    <location>
        <begin position="56"/>
        <end position="73"/>
    </location>
</feature>
<keyword evidence="18" id="KW-0460">Magnesium</keyword>
<evidence type="ECO:0000256" key="19">
    <source>
        <dbReference type="SAM" id="Phobius"/>
    </source>
</evidence>
<dbReference type="OrthoDB" id="1493837at2"/>
<evidence type="ECO:0000256" key="17">
    <source>
        <dbReference type="PIRSR" id="PIRSR600829-3"/>
    </source>
</evidence>
<keyword evidence="12 19" id="KW-0472">Membrane</keyword>
<keyword evidence="6 19" id="KW-0812">Transmembrane</keyword>
<keyword evidence="4" id="KW-0444">Lipid biosynthesis</keyword>
<dbReference type="Gene3D" id="1.10.287.3610">
    <property type="match status" value="1"/>
</dbReference>
<dbReference type="PANTHER" id="PTHR34299">
    <property type="entry name" value="DIACYLGLYCEROL KINASE"/>
    <property type="match status" value="1"/>
</dbReference>
<keyword evidence="13" id="KW-0594">Phospholipid biosynthesis</keyword>
<name>A0A2T0TYU1_9SPHI</name>
<dbReference type="PANTHER" id="PTHR34299:SF1">
    <property type="entry name" value="DIACYLGLYCEROL KINASE"/>
    <property type="match status" value="1"/>
</dbReference>
<evidence type="ECO:0000256" key="7">
    <source>
        <dbReference type="ARBA" id="ARBA00022741"/>
    </source>
</evidence>
<evidence type="ECO:0000256" key="12">
    <source>
        <dbReference type="ARBA" id="ARBA00023136"/>
    </source>
</evidence>
<dbReference type="InterPro" id="IPR036945">
    <property type="entry name" value="DAGK_sf"/>
</dbReference>
<comment type="cofactor">
    <cofactor evidence="18">
        <name>Mg(2+)</name>
        <dbReference type="ChEBI" id="CHEBI:18420"/>
    </cofactor>
    <text evidence="18">Mn(2+), Zn(2+), Cd(2+) and Co(2+) support activity to lesser extents.</text>
</comment>
<evidence type="ECO:0000256" key="10">
    <source>
        <dbReference type="ARBA" id="ARBA00022989"/>
    </source>
</evidence>
<feature type="transmembrane region" description="Helical" evidence="19">
    <location>
        <begin position="94"/>
        <end position="115"/>
    </location>
</feature>
<comment type="similarity">
    <text evidence="2">Belongs to the bacterial diacylglycerol kinase family.</text>
</comment>
<evidence type="ECO:0000256" key="3">
    <source>
        <dbReference type="ARBA" id="ARBA00022475"/>
    </source>
</evidence>
<feature type="binding site" evidence="17">
    <location>
        <position position="26"/>
    </location>
    <ligand>
        <name>ATP</name>
        <dbReference type="ChEBI" id="CHEBI:30616"/>
    </ligand>
</feature>
<evidence type="ECO:0000313" key="20">
    <source>
        <dbReference type="EMBL" id="PRY50813.1"/>
    </source>
</evidence>
<evidence type="ECO:0000256" key="1">
    <source>
        <dbReference type="ARBA" id="ARBA00004651"/>
    </source>
</evidence>
<evidence type="ECO:0000256" key="14">
    <source>
        <dbReference type="ARBA" id="ARBA00023264"/>
    </source>
</evidence>
<dbReference type="Pfam" id="PF01219">
    <property type="entry name" value="DAGK_prokar"/>
    <property type="match status" value="1"/>
</dbReference>
<evidence type="ECO:0000256" key="15">
    <source>
        <dbReference type="PIRSR" id="PIRSR600829-1"/>
    </source>
</evidence>
<comment type="caution">
    <text evidence="20">The sequence shown here is derived from an EMBL/GenBank/DDBJ whole genome shotgun (WGS) entry which is preliminary data.</text>
</comment>
<protein>
    <submittedName>
        <fullName evidence="20">Undecaprenol kinase/diacylglycerol kinase (ATP)</fullName>
    </submittedName>
</protein>
<accession>A0A2T0TYU1</accession>
<evidence type="ECO:0000256" key="9">
    <source>
        <dbReference type="ARBA" id="ARBA00022840"/>
    </source>
</evidence>
<dbReference type="InterPro" id="IPR033717">
    <property type="entry name" value="UDPK"/>
</dbReference>
<keyword evidence="14" id="KW-1208">Phospholipid metabolism</keyword>
<evidence type="ECO:0000256" key="13">
    <source>
        <dbReference type="ARBA" id="ARBA00023209"/>
    </source>
</evidence>
<dbReference type="InterPro" id="IPR000829">
    <property type="entry name" value="DAGK"/>
</dbReference>
<feature type="binding site" evidence="18">
    <location>
        <position position="26"/>
    </location>
    <ligand>
        <name>a divalent metal cation</name>
        <dbReference type="ChEBI" id="CHEBI:60240"/>
    </ligand>
</feature>
<dbReference type="CDD" id="cd14265">
    <property type="entry name" value="UDPK_IM_like"/>
    <property type="match status" value="1"/>
</dbReference>
<evidence type="ECO:0000256" key="2">
    <source>
        <dbReference type="ARBA" id="ARBA00005967"/>
    </source>
</evidence>
<evidence type="ECO:0000256" key="18">
    <source>
        <dbReference type="PIRSR" id="PIRSR600829-4"/>
    </source>
</evidence>
<comment type="subcellular location">
    <subcellularLocation>
        <location evidence="1">Cell membrane</location>
        <topology evidence="1">Multi-pass membrane protein</topology>
    </subcellularLocation>
</comment>
<dbReference type="GO" id="GO:0016301">
    <property type="term" value="F:kinase activity"/>
    <property type="evidence" value="ECO:0007669"/>
    <property type="project" value="UniProtKB-KW"/>
</dbReference>
<keyword evidence="10 19" id="KW-1133">Transmembrane helix</keyword>
<reference evidence="20 21" key="1">
    <citation type="submission" date="2018-03" db="EMBL/GenBank/DDBJ databases">
        <title>Genomic Encyclopedia of Type Strains, Phase III (KMG-III): the genomes of soil and plant-associated and newly described type strains.</title>
        <authorList>
            <person name="Whitman W."/>
        </authorList>
    </citation>
    <scope>NUCLEOTIDE SEQUENCE [LARGE SCALE GENOMIC DNA]</scope>
    <source>
        <strain evidence="20 21">CGMCC 1.9313</strain>
    </source>
</reference>
<dbReference type="GO" id="GO:0005524">
    <property type="term" value="F:ATP binding"/>
    <property type="evidence" value="ECO:0007669"/>
    <property type="project" value="UniProtKB-KW"/>
</dbReference>
<evidence type="ECO:0000256" key="5">
    <source>
        <dbReference type="ARBA" id="ARBA00022679"/>
    </source>
</evidence>
<evidence type="ECO:0000313" key="21">
    <source>
        <dbReference type="Proteomes" id="UP000238034"/>
    </source>
</evidence>
<keyword evidence="5" id="KW-0808">Transferase</keyword>
<gene>
    <name evidence="20" type="ORF">B0I27_10817</name>
</gene>
<evidence type="ECO:0000256" key="8">
    <source>
        <dbReference type="ARBA" id="ARBA00022777"/>
    </source>
</evidence>
<dbReference type="GO" id="GO:0008654">
    <property type="term" value="P:phospholipid biosynthetic process"/>
    <property type="evidence" value="ECO:0007669"/>
    <property type="project" value="UniProtKB-KW"/>
</dbReference>